<accession>A0A8H3C1C7</accession>
<dbReference type="PANTHER" id="PTHR21529:SF4">
    <property type="entry name" value="TPR AND ANKYRIN REPEAT-CONTAINING PROTEIN 1"/>
    <property type="match status" value="1"/>
</dbReference>
<sequence>MTDWGSAVSTPKEWIEKGQEYFANAMYRLAASCFKRGGHALKAKIAAAYHQMSRAKGHMLRGDTRESRSDLRQAAKSLDECATEEKAAGQIQSARHLRFHGATCLELAHEIREAALMFVKAGHHERAIRSLFGKGLMNDGVRILLAHRRKLDNAIEQELLDYCRSYYFSKFEYGSLPPLFDFSLDDELSYARKNKFRPQLKHLLEQNERFNELAAVYLEERMLADALNCFLKDFIKYDRAASLSDAASVVFGYAENVFGLESKRSTESFKKLRTMLDELKSHVLLLQPRHRKELSLFYDLLDKHRFVDSTWADRWDQSDPDEKIRKIMLLHLSLNNMDRPIGHPLTLSPHSHLVVLKTYNSLIAPIIEVSEPSRLSAAQRLLGFKPTQPDLYINTQFIVSEESVICECSKQHRVPIQRSPYGDLLFPAIWVDKLVKDGLRGSLDRRLRLIYEQLNRSGRLSAISQLTTDRLQLPKLTSTSHREYQSRFETISLAMSSISPICHVPLEGTQSGKSSVLQLWIQRLFDIMSPGSGSVEEMGLTHILDSQSIMRDVQTCIETYLRLIHSDATSNMDFSSLVIAYSLATHFETRSLAAGNSKVTIVTTRKLASLKQLDDPVMYQPSMNDQLSSFFDWSDANGLTEATKRISIILEVSSNPLDVTPLVHLIEWVTRDMIYHNRYNLSNQDGVSGIILPFSWARQLAKQYRSSSIVRDTSSLPDFLESIVLLSDELIYDKRRNRLVGEKLLHSHSNAQTVDIFNLRLCWCIALLLVNTRHPVGFADSVMNSLIHLAGDKYGQTLKTPWQRYSPEVTQHMNVN</sequence>
<comment type="caution">
    <text evidence="1">The sequence shown here is derived from an EMBL/GenBank/DDBJ whole genome shotgun (WGS) entry which is preliminary data.</text>
</comment>
<gene>
    <name evidence="1" type="ORF">RDB_LOCUS64516</name>
</gene>
<organism evidence="1 2">
    <name type="scientific">Rhizoctonia solani</name>
    <dbReference type="NCBI Taxonomy" id="456999"/>
    <lineage>
        <taxon>Eukaryota</taxon>
        <taxon>Fungi</taxon>
        <taxon>Dikarya</taxon>
        <taxon>Basidiomycota</taxon>
        <taxon>Agaricomycotina</taxon>
        <taxon>Agaricomycetes</taxon>
        <taxon>Cantharellales</taxon>
        <taxon>Ceratobasidiaceae</taxon>
        <taxon>Rhizoctonia</taxon>
    </lineage>
</organism>
<name>A0A8H3C1C7_9AGAM</name>
<dbReference type="AlphaFoldDB" id="A0A8H3C1C7"/>
<reference evidence="1" key="1">
    <citation type="submission" date="2021-01" db="EMBL/GenBank/DDBJ databases">
        <authorList>
            <person name="Kaushik A."/>
        </authorList>
    </citation>
    <scope>NUCLEOTIDE SEQUENCE</scope>
    <source>
        <strain evidence="1">Type strain: AG8-Rh-89/</strain>
    </source>
</reference>
<evidence type="ECO:0000313" key="1">
    <source>
        <dbReference type="EMBL" id="CAE6472529.1"/>
    </source>
</evidence>
<dbReference type="PANTHER" id="PTHR21529">
    <property type="entry name" value="MAMMARY TURMOR VIRUS RECEPTOR HOMOLOG 1, 2 MTVR1, 2"/>
    <property type="match status" value="1"/>
</dbReference>
<dbReference type="InterPro" id="IPR039904">
    <property type="entry name" value="TRANK1"/>
</dbReference>
<proteinExistence type="predicted"/>
<protein>
    <submittedName>
        <fullName evidence="1">Uncharacterized protein</fullName>
    </submittedName>
</protein>
<evidence type="ECO:0000313" key="2">
    <source>
        <dbReference type="Proteomes" id="UP000663850"/>
    </source>
</evidence>
<dbReference type="EMBL" id="CAJMWZ010003312">
    <property type="protein sequence ID" value="CAE6472529.1"/>
    <property type="molecule type" value="Genomic_DNA"/>
</dbReference>
<dbReference type="Proteomes" id="UP000663850">
    <property type="component" value="Unassembled WGS sequence"/>
</dbReference>